<dbReference type="SUPFAM" id="SSF53756">
    <property type="entry name" value="UDP-Glycosyltransferase/glycogen phosphorylase"/>
    <property type="match status" value="1"/>
</dbReference>
<feature type="domain" description="Glycosyltransferase subfamily 4-like N-terminal" evidence="3">
    <location>
        <begin position="94"/>
        <end position="162"/>
    </location>
</feature>
<proteinExistence type="predicted"/>
<dbReference type="PANTHER" id="PTHR46401:SF2">
    <property type="entry name" value="GLYCOSYLTRANSFERASE WBBK-RELATED"/>
    <property type="match status" value="1"/>
</dbReference>
<dbReference type="GO" id="GO:0016757">
    <property type="term" value="F:glycosyltransferase activity"/>
    <property type="evidence" value="ECO:0007669"/>
    <property type="project" value="InterPro"/>
</dbReference>
<name>A0A926IJ85_9BACT</name>
<dbReference type="Proteomes" id="UP000651085">
    <property type="component" value="Unassembled WGS sequence"/>
</dbReference>
<sequence>MRPKQTTVIFDCERMRYPNTGLYVFGKELVTALQKESFQRGKKLMIYARKSTVDDWGINIERKKVFKSLHKRILLTPKDTGLWHSPFQLSHFFPKGKKILLTIHDLNFLYELNANAQKAELFKLQKIVDKSVHIVAISQFVKNDILSHLDTKGKEVSVIYNGCSIFNGRLQEPPIKPQKKFLFSVGTVLPKKNFHVLPCLLQENDYELIIAGVRSEYENKIIEEAQELGVSERVKIIGTIPEAEKHWYYKNCEAFLFPSVAEGFGLPVIEAMYYQRPIFLSLHTCLPEIGSHYAYYFNRDFDRKKMQEEFKEGMRDFSSGNMNQDAMKEHALGFSWANAAKQYWDIYEQLLS</sequence>
<keyword evidence="1" id="KW-0808">Transferase</keyword>
<accession>A0A926IJ85</accession>
<evidence type="ECO:0000259" key="2">
    <source>
        <dbReference type="Pfam" id="PF00534"/>
    </source>
</evidence>
<dbReference type="PANTHER" id="PTHR46401">
    <property type="entry name" value="GLYCOSYLTRANSFERASE WBBK-RELATED"/>
    <property type="match status" value="1"/>
</dbReference>
<dbReference type="Pfam" id="PF13439">
    <property type="entry name" value="Glyco_transf_4"/>
    <property type="match status" value="1"/>
</dbReference>
<dbReference type="AlphaFoldDB" id="A0A926IJ85"/>
<gene>
    <name evidence="4" type="ORF">H8744_04785</name>
</gene>
<organism evidence="4 5">
    <name type="scientific">Jilunia laotingensis</name>
    <dbReference type="NCBI Taxonomy" id="2763675"/>
    <lineage>
        <taxon>Bacteria</taxon>
        <taxon>Pseudomonadati</taxon>
        <taxon>Bacteroidota</taxon>
        <taxon>Bacteroidia</taxon>
        <taxon>Bacteroidales</taxon>
        <taxon>Bacteroidaceae</taxon>
        <taxon>Jilunia</taxon>
    </lineage>
</organism>
<evidence type="ECO:0000259" key="3">
    <source>
        <dbReference type="Pfam" id="PF13439"/>
    </source>
</evidence>
<dbReference type="InterPro" id="IPR001296">
    <property type="entry name" value="Glyco_trans_1"/>
</dbReference>
<feature type="domain" description="Glycosyl transferase family 1" evidence="2">
    <location>
        <begin position="172"/>
        <end position="329"/>
    </location>
</feature>
<dbReference type="Gene3D" id="3.40.50.2000">
    <property type="entry name" value="Glycogen Phosphorylase B"/>
    <property type="match status" value="2"/>
</dbReference>
<dbReference type="InterPro" id="IPR028098">
    <property type="entry name" value="Glyco_trans_4-like_N"/>
</dbReference>
<dbReference type="RefSeq" id="WP_262433746.1">
    <property type="nucleotide sequence ID" value="NZ_JACRTF010000001.1"/>
</dbReference>
<evidence type="ECO:0000256" key="1">
    <source>
        <dbReference type="ARBA" id="ARBA00022679"/>
    </source>
</evidence>
<evidence type="ECO:0000313" key="4">
    <source>
        <dbReference type="EMBL" id="MBC8592572.1"/>
    </source>
</evidence>
<dbReference type="EMBL" id="JACRTF010000001">
    <property type="protein sequence ID" value="MBC8592572.1"/>
    <property type="molecule type" value="Genomic_DNA"/>
</dbReference>
<reference evidence="4" key="1">
    <citation type="submission" date="2020-08" db="EMBL/GenBank/DDBJ databases">
        <title>Genome public.</title>
        <authorList>
            <person name="Liu C."/>
            <person name="Sun Q."/>
        </authorList>
    </citation>
    <scope>NUCLEOTIDE SEQUENCE</scope>
    <source>
        <strain evidence="4">N12</strain>
    </source>
</reference>
<evidence type="ECO:0000313" key="5">
    <source>
        <dbReference type="Proteomes" id="UP000651085"/>
    </source>
</evidence>
<protein>
    <submittedName>
        <fullName evidence="4">Glycosyltransferase family 4 protein</fullName>
    </submittedName>
</protein>
<dbReference type="CDD" id="cd03809">
    <property type="entry name" value="GT4_MtfB-like"/>
    <property type="match status" value="1"/>
</dbReference>
<dbReference type="Pfam" id="PF00534">
    <property type="entry name" value="Glycos_transf_1"/>
    <property type="match status" value="1"/>
</dbReference>
<comment type="caution">
    <text evidence="4">The sequence shown here is derived from an EMBL/GenBank/DDBJ whole genome shotgun (WGS) entry which is preliminary data.</text>
</comment>
<keyword evidence="5" id="KW-1185">Reference proteome</keyword>